<evidence type="ECO:0000313" key="2">
    <source>
        <dbReference type="Proteomes" id="UP000789920"/>
    </source>
</evidence>
<comment type="caution">
    <text evidence="1">The sequence shown here is derived from an EMBL/GenBank/DDBJ whole genome shotgun (WGS) entry which is preliminary data.</text>
</comment>
<feature type="non-terminal residue" evidence="1">
    <location>
        <position position="58"/>
    </location>
</feature>
<name>A0ACA9SRN8_9GLOM</name>
<keyword evidence="2" id="KW-1185">Reference proteome</keyword>
<organism evidence="1 2">
    <name type="scientific">Racocetra persica</name>
    <dbReference type="NCBI Taxonomy" id="160502"/>
    <lineage>
        <taxon>Eukaryota</taxon>
        <taxon>Fungi</taxon>
        <taxon>Fungi incertae sedis</taxon>
        <taxon>Mucoromycota</taxon>
        <taxon>Glomeromycotina</taxon>
        <taxon>Glomeromycetes</taxon>
        <taxon>Diversisporales</taxon>
        <taxon>Gigasporaceae</taxon>
        <taxon>Racocetra</taxon>
    </lineage>
</organism>
<dbReference type="EMBL" id="CAJVQC010148031">
    <property type="protein sequence ID" value="CAG8845729.1"/>
    <property type="molecule type" value="Genomic_DNA"/>
</dbReference>
<gene>
    <name evidence="1" type="ORF">RPERSI_LOCUS33796</name>
</gene>
<dbReference type="Proteomes" id="UP000789920">
    <property type="component" value="Unassembled WGS sequence"/>
</dbReference>
<sequence>MATIAKRVKSKSSSHLILSLKNILCWFKEAVYQIFLKNIAIKCYENAEKEVTDFKTKQ</sequence>
<protein>
    <submittedName>
        <fullName evidence="1">11115_t:CDS:1</fullName>
    </submittedName>
</protein>
<proteinExistence type="predicted"/>
<accession>A0ACA9SRN8</accession>
<reference evidence="1" key="1">
    <citation type="submission" date="2021-06" db="EMBL/GenBank/DDBJ databases">
        <authorList>
            <person name="Kallberg Y."/>
            <person name="Tangrot J."/>
            <person name="Rosling A."/>
        </authorList>
    </citation>
    <scope>NUCLEOTIDE SEQUENCE</scope>
    <source>
        <strain evidence="1">MA461A</strain>
    </source>
</reference>
<evidence type="ECO:0000313" key="1">
    <source>
        <dbReference type="EMBL" id="CAG8845729.1"/>
    </source>
</evidence>